<evidence type="ECO:0000313" key="3">
    <source>
        <dbReference type="Proteomes" id="UP000198734"/>
    </source>
</evidence>
<keyword evidence="1" id="KW-0812">Transmembrane</keyword>
<dbReference type="EMBL" id="FOXU01000005">
    <property type="protein sequence ID" value="SFQ57129.1"/>
    <property type="molecule type" value="Genomic_DNA"/>
</dbReference>
<keyword evidence="1" id="KW-1133">Transmembrane helix</keyword>
<dbReference type="OrthoDB" id="2974120at2"/>
<proteinExistence type="predicted"/>
<evidence type="ECO:0000256" key="1">
    <source>
        <dbReference type="SAM" id="Phobius"/>
    </source>
</evidence>
<sequence length="125" mass="13937">MRGKYTVGILIAILLTAIGASFYFIMQFFEDNPNQPQQPTSFTEGIIIDMQDTSVLVISGLSVDDAKIMSVEEALEAGKDAIWFSLAMDQRSRLKLHDEVRVGYTTLNESYPAKGTARTIEKLNE</sequence>
<keyword evidence="1" id="KW-0472">Membrane</keyword>
<protein>
    <recommendedName>
        <fullName evidence="4">DUF3221 domain-containing protein</fullName>
    </recommendedName>
</protein>
<organism evidence="2 3">
    <name type="scientific">Psychrobacillus psychrotolerans</name>
    <dbReference type="NCBI Taxonomy" id="126156"/>
    <lineage>
        <taxon>Bacteria</taxon>
        <taxon>Bacillati</taxon>
        <taxon>Bacillota</taxon>
        <taxon>Bacilli</taxon>
        <taxon>Bacillales</taxon>
        <taxon>Bacillaceae</taxon>
        <taxon>Psychrobacillus</taxon>
    </lineage>
</organism>
<dbReference type="STRING" id="126156.SAMN05421670_2779"/>
<dbReference type="Gene3D" id="2.40.50.140">
    <property type="entry name" value="Nucleic acid-binding proteins"/>
    <property type="match status" value="1"/>
</dbReference>
<feature type="transmembrane region" description="Helical" evidence="1">
    <location>
        <begin position="7"/>
        <end position="29"/>
    </location>
</feature>
<dbReference type="Proteomes" id="UP000198734">
    <property type="component" value="Unassembled WGS sequence"/>
</dbReference>
<dbReference type="InterPro" id="IPR021598">
    <property type="entry name" value="DUF3221"/>
</dbReference>
<evidence type="ECO:0000313" key="2">
    <source>
        <dbReference type="EMBL" id="SFQ57129.1"/>
    </source>
</evidence>
<dbReference type="RefSeq" id="WP_093537480.1">
    <property type="nucleotide sequence ID" value="NZ_FOXU01000005.1"/>
</dbReference>
<accession>A0A1I5ZKX0</accession>
<evidence type="ECO:0008006" key="4">
    <source>
        <dbReference type="Google" id="ProtNLM"/>
    </source>
</evidence>
<dbReference type="Pfam" id="PF11518">
    <property type="entry name" value="DUF3221"/>
    <property type="match status" value="1"/>
</dbReference>
<dbReference type="InterPro" id="IPR012340">
    <property type="entry name" value="NA-bd_OB-fold"/>
</dbReference>
<reference evidence="3" key="1">
    <citation type="submission" date="2016-10" db="EMBL/GenBank/DDBJ databases">
        <authorList>
            <person name="Varghese N."/>
            <person name="Submissions S."/>
        </authorList>
    </citation>
    <scope>NUCLEOTIDE SEQUENCE [LARGE SCALE GENOMIC DNA]</scope>
    <source>
        <strain evidence="3">DSM 11706</strain>
    </source>
</reference>
<gene>
    <name evidence="2" type="ORF">SAMN05421670_2779</name>
</gene>
<dbReference type="AlphaFoldDB" id="A0A1I5ZKX0"/>
<keyword evidence="3" id="KW-1185">Reference proteome</keyword>
<name>A0A1I5ZKX0_9BACI</name>